<dbReference type="AlphaFoldDB" id="X1KXF7"/>
<comment type="caution">
    <text evidence="1">The sequence shown here is derived from an EMBL/GenBank/DDBJ whole genome shotgun (WGS) entry which is preliminary data.</text>
</comment>
<reference evidence="1" key="1">
    <citation type="journal article" date="2014" name="Front. Microbiol.">
        <title>High frequency of phylogenetically diverse reductive dehalogenase-homologous genes in deep subseafloor sedimentary metagenomes.</title>
        <authorList>
            <person name="Kawai M."/>
            <person name="Futagami T."/>
            <person name="Toyoda A."/>
            <person name="Takaki Y."/>
            <person name="Nishi S."/>
            <person name="Hori S."/>
            <person name="Arai W."/>
            <person name="Tsubouchi T."/>
            <person name="Morono Y."/>
            <person name="Uchiyama I."/>
            <person name="Ito T."/>
            <person name="Fujiyama A."/>
            <person name="Inagaki F."/>
            <person name="Takami H."/>
        </authorList>
    </citation>
    <scope>NUCLEOTIDE SEQUENCE</scope>
    <source>
        <strain evidence="1">Expedition CK06-06</strain>
    </source>
</reference>
<accession>X1KXF7</accession>
<sequence length="45" mass="4815">MITHTLSLQLGSDALYRCIEDNFKPPGGTPEATGGIKKVIKGKDI</sequence>
<name>X1KXF7_9ZZZZ</name>
<protein>
    <submittedName>
        <fullName evidence="1">Uncharacterized protein</fullName>
    </submittedName>
</protein>
<evidence type="ECO:0000313" key="1">
    <source>
        <dbReference type="EMBL" id="GAI11383.1"/>
    </source>
</evidence>
<gene>
    <name evidence="1" type="ORF">S06H3_10851</name>
</gene>
<dbReference type="EMBL" id="BARV01005122">
    <property type="protein sequence ID" value="GAI11383.1"/>
    <property type="molecule type" value="Genomic_DNA"/>
</dbReference>
<organism evidence="1">
    <name type="scientific">marine sediment metagenome</name>
    <dbReference type="NCBI Taxonomy" id="412755"/>
    <lineage>
        <taxon>unclassified sequences</taxon>
        <taxon>metagenomes</taxon>
        <taxon>ecological metagenomes</taxon>
    </lineage>
</organism>
<proteinExistence type="predicted"/>